<comment type="caution">
    <text evidence="14">The sequence shown here is derived from an EMBL/GenBank/DDBJ whole genome shotgun (WGS) entry which is preliminary data.</text>
</comment>
<comment type="similarity">
    <text evidence="3">Belongs to the cytochrome b560 family.</text>
</comment>
<accession>A0A0F3IK98</accession>
<evidence type="ECO:0000256" key="12">
    <source>
        <dbReference type="PIRSR" id="PIRSR000178-1"/>
    </source>
</evidence>
<gene>
    <name evidence="14" type="ORF">VZ94_06935</name>
</gene>
<dbReference type="PANTHER" id="PTHR10978">
    <property type="entry name" value="SUCCINATE DEHYDROGENASE CYTOCHROME B560 SUBUNIT"/>
    <property type="match status" value="1"/>
</dbReference>
<evidence type="ECO:0000313" key="14">
    <source>
        <dbReference type="EMBL" id="KJV07121.1"/>
    </source>
</evidence>
<dbReference type="Gene3D" id="1.20.1300.10">
    <property type="entry name" value="Fumarate reductase/succinate dehydrogenase, transmembrane subunit"/>
    <property type="match status" value="1"/>
</dbReference>
<keyword evidence="5 12" id="KW-0349">Heme</keyword>
<feature type="binding site" description="axial binding residue" evidence="12">
    <location>
        <position position="65"/>
    </location>
    <ligand>
        <name>heme</name>
        <dbReference type="ChEBI" id="CHEBI:30413"/>
        <note>ligand shared with second transmembrane subunit</note>
    </ligand>
    <ligandPart>
        <name>Fe</name>
        <dbReference type="ChEBI" id="CHEBI:18248"/>
    </ligandPart>
</feature>
<evidence type="ECO:0000256" key="11">
    <source>
        <dbReference type="ARBA" id="ARBA00025912"/>
    </source>
</evidence>
<evidence type="ECO:0000256" key="5">
    <source>
        <dbReference type="ARBA" id="ARBA00022617"/>
    </source>
</evidence>
<dbReference type="NCBIfam" id="TIGR02970">
    <property type="entry name" value="succ_dehyd_cytB"/>
    <property type="match status" value="1"/>
</dbReference>
<dbReference type="PANTHER" id="PTHR10978:SF5">
    <property type="entry name" value="SUCCINATE DEHYDROGENASE CYTOCHROME B560 SUBUNIT, MITOCHONDRIAL"/>
    <property type="match status" value="1"/>
</dbReference>
<dbReference type="GO" id="GO:0009055">
    <property type="term" value="F:electron transfer activity"/>
    <property type="evidence" value="ECO:0007669"/>
    <property type="project" value="InterPro"/>
</dbReference>
<organism evidence="14 15">
    <name type="scientific">Methylocucumis oryzae</name>
    <dbReference type="NCBI Taxonomy" id="1632867"/>
    <lineage>
        <taxon>Bacteria</taxon>
        <taxon>Pseudomonadati</taxon>
        <taxon>Pseudomonadota</taxon>
        <taxon>Gammaproteobacteria</taxon>
        <taxon>Methylococcales</taxon>
        <taxon>Methylococcaceae</taxon>
        <taxon>Methylocucumis</taxon>
    </lineage>
</organism>
<keyword evidence="9 12" id="KW-0408">Iron</keyword>
<keyword evidence="10 13" id="KW-0472">Membrane</keyword>
<dbReference type="AlphaFoldDB" id="A0A0F3IK98"/>
<sequence>MPLTAFISITHRLTGILLSAGLLLFVLILSALAMGEASYLTLQAVLQFWLIKLIYWGFVFALCFHACHGVRHLFWDAGYSFDKETLTRYAQIELIAACILTLVILLAV</sequence>
<evidence type="ECO:0000256" key="2">
    <source>
        <dbReference type="ARBA" id="ARBA00004141"/>
    </source>
</evidence>
<keyword evidence="15" id="KW-1185">Reference proteome</keyword>
<dbReference type="InterPro" id="IPR014314">
    <property type="entry name" value="Succ_DH_cytb556"/>
</dbReference>
<reference evidence="14 15" key="2">
    <citation type="journal article" date="2016" name="Microb. Ecol.">
        <title>Genome Characteristics of a Novel Type I Methanotroph (Sn10-6) Isolated from a Flooded Indian Rice Field.</title>
        <authorList>
            <person name="Rahalkar M.C."/>
            <person name="Pandit P.S."/>
            <person name="Dhakephalkar P.K."/>
            <person name="Pore S."/>
            <person name="Arora P."/>
            <person name="Kapse N."/>
        </authorList>
    </citation>
    <scope>NUCLEOTIDE SEQUENCE [LARGE SCALE GENOMIC DNA]</scope>
    <source>
        <strain evidence="14 15">Sn10-6</strain>
    </source>
</reference>
<evidence type="ECO:0000313" key="15">
    <source>
        <dbReference type="Proteomes" id="UP000033684"/>
    </source>
</evidence>
<dbReference type="GO" id="GO:0016020">
    <property type="term" value="C:membrane"/>
    <property type="evidence" value="ECO:0007669"/>
    <property type="project" value="UniProtKB-SubCell"/>
</dbReference>
<name>A0A0F3IK98_9GAMM</name>
<evidence type="ECO:0000256" key="3">
    <source>
        <dbReference type="ARBA" id="ARBA00007244"/>
    </source>
</evidence>
<evidence type="ECO:0000256" key="8">
    <source>
        <dbReference type="ARBA" id="ARBA00022989"/>
    </source>
</evidence>
<dbReference type="PIRSF" id="PIRSF000178">
    <property type="entry name" value="SDH_cyt_b560"/>
    <property type="match status" value="1"/>
</dbReference>
<evidence type="ECO:0000256" key="4">
    <source>
        <dbReference type="ARBA" id="ARBA00020076"/>
    </source>
</evidence>
<protein>
    <recommendedName>
        <fullName evidence="4">Succinate dehydrogenase cytochrome b556 subunit</fullName>
    </recommendedName>
</protein>
<dbReference type="SUPFAM" id="SSF81343">
    <property type="entry name" value="Fumarate reductase respiratory complex transmembrane subunits"/>
    <property type="match status" value="1"/>
</dbReference>
<dbReference type="GO" id="GO:0046872">
    <property type="term" value="F:metal ion binding"/>
    <property type="evidence" value="ECO:0007669"/>
    <property type="project" value="UniProtKB-KW"/>
</dbReference>
<evidence type="ECO:0000256" key="13">
    <source>
        <dbReference type="SAM" id="Phobius"/>
    </source>
</evidence>
<comment type="subunit">
    <text evidence="11">Part of an enzyme complex containing four subunits: a flavoprotein, an iron-sulfur protein, plus two membrane-anchoring proteins, SdhC and SdhD. The complex can form homotrimers.</text>
</comment>
<dbReference type="PROSITE" id="PS01001">
    <property type="entry name" value="SDH_CYT_2"/>
    <property type="match status" value="1"/>
</dbReference>
<comment type="subcellular location">
    <subcellularLocation>
        <location evidence="2">Membrane</location>
        <topology evidence="2">Multi-pass membrane protein</topology>
    </subcellularLocation>
</comment>
<dbReference type="CDD" id="cd03499">
    <property type="entry name" value="SQR_TypeC_SdhC"/>
    <property type="match status" value="1"/>
</dbReference>
<dbReference type="GO" id="GO:0006099">
    <property type="term" value="P:tricarboxylic acid cycle"/>
    <property type="evidence" value="ECO:0007669"/>
    <property type="project" value="InterPro"/>
</dbReference>
<keyword evidence="8 13" id="KW-1133">Transmembrane helix</keyword>
<dbReference type="Pfam" id="PF01127">
    <property type="entry name" value="Sdh_cyt"/>
    <property type="match status" value="1"/>
</dbReference>
<reference evidence="15" key="1">
    <citation type="submission" date="2015-03" db="EMBL/GenBank/DDBJ databases">
        <title>Draft genome sequence of a novel methanotroph (Sn10-6) isolated from flooded ricefield rhizosphere in India.</title>
        <authorList>
            <person name="Pandit P.S."/>
            <person name="Pore S.D."/>
            <person name="Arora P."/>
            <person name="Kapse N.G."/>
            <person name="Dhakephalkar P.K."/>
            <person name="Rahalkar M.C."/>
        </authorList>
    </citation>
    <scope>NUCLEOTIDE SEQUENCE [LARGE SCALE GENOMIC DNA]</scope>
    <source>
        <strain evidence="15">Sn10-6</strain>
    </source>
</reference>
<evidence type="ECO:0000256" key="9">
    <source>
        <dbReference type="ARBA" id="ARBA00023004"/>
    </source>
</evidence>
<dbReference type="InterPro" id="IPR000701">
    <property type="entry name" value="SuccDH_FuR_B_TM-su"/>
</dbReference>
<evidence type="ECO:0000256" key="1">
    <source>
        <dbReference type="ARBA" id="ARBA00004050"/>
    </source>
</evidence>
<evidence type="ECO:0000256" key="10">
    <source>
        <dbReference type="ARBA" id="ARBA00023136"/>
    </source>
</evidence>
<dbReference type="InterPro" id="IPR018495">
    <property type="entry name" value="Succ_DH_cyt_bsu_CS"/>
</dbReference>
<dbReference type="EMBL" id="LAJX01000060">
    <property type="protein sequence ID" value="KJV07121.1"/>
    <property type="molecule type" value="Genomic_DNA"/>
</dbReference>
<proteinExistence type="inferred from homology"/>
<feature type="transmembrane region" description="Helical" evidence="13">
    <location>
        <begin position="86"/>
        <end position="107"/>
    </location>
</feature>
<dbReference type="Proteomes" id="UP000033684">
    <property type="component" value="Unassembled WGS sequence"/>
</dbReference>
<comment type="cofactor">
    <cofactor evidence="12">
        <name>heme</name>
        <dbReference type="ChEBI" id="CHEBI:30413"/>
    </cofactor>
    <text evidence="12">The heme is bound between the two transmembrane subunits.</text>
</comment>
<evidence type="ECO:0000256" key="6">
    <source>
        <dbReference type="ARBA" id="ARBA00022692"/>
    </source>
</evidence>
<evidence type="ECO:0000256" key="7">
    <source>
        <dbReference type="ARBA" id="ARBA00022723"/>
    </source>
</evidence>
<comment type="function">
    <text evidence="1">Membrane-anchoring subunit of succinate dehydrogenase (SDH).</text>
</comment>
<dbReference type="InterPro" id="IPR034804">
    <property type="entry name" value="SQR/QFR_C/D"/>
</dbReference>
<keyword evidence="7 12" id="KW-0479">Metal-binding</keyword>
<feature type="transmembrane region" description="Helical" evidence="13">
    <location>
        <begin position="53"/>
        <end position="74"/>
    </location>
</feature>
<keyword evidence="6 13" id="KW-0812">Transmembrane</keyword>